<feature type="binding site" evidence="6">
    <location>
        <position position="278"/>
    </location>
    <ligand>
        <name>Zn(2+)</name>
        <dbReference type="ChEBI" id="CHEBI:29105"/>
    </ligand>
</feature>
<dbReference type="AlphaFoldDB" id="A0A7S2HSR1"/>
<evidence type="ECO:0000313" key="8">
    <source>
        <dbReference type="EMBL" id="CAD9498930.1"/>
    </source>
</evidence>
<feature type="transmembrane region" description="Helical" evidence="7">
    <location>
        <begin position="160"/>
        <end position="179"/>
    </location>
</feature>
<dbReference type="Pfam" id="PF03006">
    <property type="entry name" value="HlyIII"/>
    <property type="match status" value="1"/>
</dbReference>
<keyword evidence="4 7" id="KW-1133">Transmembrane helix</keyword>
<dbReference type="InterPro" id="IPR004254">
    <property type="entry name" value="AdipoR/HlyIII-related"/>
</dbReference>
<comment type="subcellular location">
    <subcellularLocation>
        <location evidence="1">Membrane</location>
        <topology evidence="1">Multi-pass membrane protein</topology>
    </subcellularLocation>
</comment>
<organism evidence="8">
    <name type="scientific">Octactis speculum</name>
    <dbReference type="NCBI Taxonomy" id="3111310"/>
    <lineage>
        <taxon>Eukaryota</taxon>
        <taxon>Sar</taxon>
        <taxon>Stramenopiles</taxon>
        <taxon>Ochrophyta</taxon>
        <taxon>Dictyochophyceae</taxon>
        <taxon>Dictyochales</taxon>
        <taxon>Dictyochaceae</taxon>
        <taxon>Octactis</taxon>
    </lineage>
</organism>
<keyword evidence="3 7" id="KW-0812">Transmembrane</keyword>
<sequence length="329" mass="36347">MLRKQNGHDEDRPFSFVKRKRRVETTCEKCAPTRKAASDVPHWQIRPYVSKGYRGALTPLQCVTSLFYLHNETGNIWTHIFGACLALKLTLTVSSGGGEALSDMVVSSGSGTDFTDQLVLRVFLGAGVCAFILSTVYHVGNCASSEERCSTLLWLDLNGIALLISGSFFPGIYFGFACFPLLRDLYLTIAATVLVAVFLAANCVKLQHYRVRMMVTGVLVGVGIALHWLLVVSEEAKTHLMTKLLMMLGLYAAGFGFYATHFPECLLPGSFDLILHSHQLWHGCVVAAFYLWYLDCLACQELFKERGCDAFISQVVADQSLRASRGLAH</sequence>
<accession>A0A7S2HSR1</accession>
<dbReference type="EMBL" id="HBGS01064118">
    <property type="protein sequence ID" value="CAD9498930.1"/>
    <property type="molecule type" value="Transcribed_RNA"/>
</dbReference>
<keyword evidence="6" id="KW-0862">Zinc</keyword>
<evidence type="ECO:0000256" key="6">
    <source>
        <dbReference type="PIRSR" id="PIRSR604254-1"/>
    </source>
</evidence>
<evidence type="ECO:0000256" key="1">
    <source>
        <dbReference type="ARBA" id="ARBA00004141"/>
    </source>
</evidence>
<dbReference type="GO" id="GO:0038023">
    <property type="term" value="F:signaling receptor activity"/>
    <property type="evidence" value="ECO:0007669"/>
    <property type="project" value="TreeGrafter"/>
</dbReference>
<keyword evidence="5 7" id="KW-0472">Membrane</keyword>
<feature type="transmembrane region" description="Helical" evidence="7">
    <location>
        <begin position="280"/>
        <end position="298"/>
    </location>
</feature>
<feature type="transmembrane region" description="Helical" evidence="7">
    <location>
        <begin position="186"/>
        <end position="207"/>
    </location>
</feature>
<feature type="binding site" evidence="6">
    <location>
        <position position="138"/>
    </location>
    <ligand>
        <name>Zn(2+)</name>
        <dbReference type="ChEBI" id="CHEBI:29105"/>
    </ligand>
</feature>
<evidence type="ECO:0000256" key="3">
    <source>
        <dbReference type="ARBA" id="ARBA00022692"/>
    </source>
</evidence>
<comment type="similarity">
    <text evidence="2">Belongs to the ADIPOR family.</text>
</comment>
<evidence type="ECO:0000256" key="7">
    <source>
        <dbReference type="SAM" id="Phobius"/>
    </source>
</evidence>
<feature type="transmembrane region" description="Helical" evidence="7">
    <location>
        <begin position="213"/>
        <end position="232"/>
    </location>
</feature>
<gene>
    <name evidence="8" type="ORF">DSPE1174_LOCUS33436</name>
</gene>
<dbReference type="GO" id="GO:0046872">
    <property type="term" value="F:metal ion binding"/>
    <property type="evidence" value="ECO:0007669"/>
    <property type="project" value="UniProtKB-KW"/>
</dbReference>
<proteinExistence type="inferred from homology"/>
<evidence type="ECO:0000256" key="2">
    <source>
        <dbReference type="ARBA" id="ARBA00007018"/>
    </source>
</evidence>
<dbReference type="PANTHER" id="PTHR20855">
    <property type="entry name" value="ADIPOR/PROGESTIN RECEPTOR-RELATED"/>
    <property type="match status" value="1"/>
</dbReference>
<reference evidence="8" key="1">
    <citation type="submission" date="2021-01" db="EMBL/GenBank/DDBJ databases">
        <authorList>
            <person name="Corre E."/>
            <person name="Pelletier E."/>
            <person name="Niang G."/>
            <person name="Scheremetjew M."/>
            <person name="Finn R."/>
            <person name="Kale V."/>
            <person name="Holt S."/>
            <person name="Cochrane G."/>
            <person name="Meng A."/>
            <person name="Brown T."/>
            <person name="Cohen L."/>
        </authorList>
    </citation>
    <scope>NUCLEOTIDE SEQUENCE</scope>
    <source>
        <strain evidence="8">CCMP1381</strain>
    </source>
</reference>
<feature type="transmembrane region" description="Helical" evidence="7">
    <location>
        <begin position="244"/>
        <end position="260"/>
    </location>
</feature>
<evidence type="ECO:0000256" key="4">
    <source>
        <dbReference type="ARBA" id="ARBA00022989"/>
    </source>
</evidence>
<dbReference type="GO" id="GO:0016020">
    <property type="term" value="C:membrane"/>
    <property type="evidence" value="ECO:0007669"/>
    <property type="project" value="UniProtKB-SubCell"/>
</dbReference>
<protein>
    <submittedName>
        <fullName evidence="8">Uncharacterized protein</fullName>
    </submittedName>
</protein>
<evidence type="ECO:0000256" key="5">
    <source>
        <dbReference type="ARBA" id="ARBA00023136"/>
    </source>
</evidence>
<keyword evidence="6" id="KW-0479">Metal-binding</keyword>
<feature type="transmembrane region" description="Helical" evidence="7">
    <location>
        <begin position="118"/>
        <end position="140"/>
    </location>
</feature>
<dbReference type="PANTHER" id="PTHR20855:SF52">
    <property type="entry name" value="ADIPONECTIN RECEPTOR PROTEIN"/>
    <property type="match status" value="1"/>
</dbReference>
<name>A0A7S2HSR1_9STRA</name>
<feature type="binding site" evidence="6">
    <location>
        <position position="282"/>
    </location>
    <ligand>
        <name>Zn(2+)</name>
        <dbReference type="ChEBI" id="CHEBI:29105"/>
    </ligand>
</feature>